<dbReference type="Proteomes" id="UP001152320">
    <property type="component" value="Chromosome 4"/>
</dbReference>
<organism evidence="1 2">
    <name type="scientific">Holothuria leucospilota</name>
    <name type="common">Black long sea cucumber</name>
    <name type="synonym">Mertensiothuria leucospilota</name>
    <dbReference type="NCBI Taxonomy" id="206669"/>
    <lineage>
        <taxon>Eukaryota</taxon>
        <taxon>Metazoa</taxon>
        <taxon>Echinodermata</taxon>
        <taxon>Eleutherozoa</taxon>
        <taxon>Echinozoa</taxon>
        <taxon>Holothuroidea</taxon>
        <taxon>Aspidochirotacea</taxon>
        <taxon>Aspidochirotida</taxon>
        <taxon>Holothuriidae</taxon>
        <taxon>Holothuria</taxon>
    </lineage>
</organism>
<keyword evidence="2" id="KW-1185">Reference proteome</keyword>
<sequence length="82" mass="8963">MTGSESNEKYVVMRTVPVIVKNGKRRIKINALLDDASTSTFINSDVASELGLQGEYFITEVSVLNGQTESFQAMAVEFGLES</sequence>
<dbReference type="AlphaFoldDB" id="A0A9Q1CF15"/>
<dbReference type="EMBL" id="JAIZAY010000004">
    <property type="protein sequence ID" value="KAJ8043746.1"/>
    <property type="molecule type" value="Genomic_DNA"/>
</dbReference>
<evidence type="ECO:0000313" key="2">
    <source>
        <dbReference type="Proteomes" id="UP001152320"/>
    </source>
</evidence>
<proteinExistence type="predicted"/>
<evidence type="ECO:0000313" key="1">
    <source>
        <dbReference type="EMBL" id="KAJ8043746.1"/>
    </source>
</evidence>
<protein>
    <submittedName>
        <fullName evidence="1">Uncharacterized protein</fullName>
    </submittedName>
</protein>
<accession>A0A9Q1CF15</accession>
<comment type="caution">
    <text evidence="1">The sequence shown here is derived from an EMBL/GenBank/DDBJ whole genome shotgun (WGS) entry which is preliminary data.</text>
</comment>
<name>A0A9Q1CF15_HOLLE</name>
<gene>
    <name evidence="1" type="ORF">HOLleu_10983</name>
</gene>
<dbReference type="OrthoDB" id="10055784at2759"/>
<reference evidence="1" key="1">
    <citation type="submission" date="2021-10" db="EMBL/GenBank/DDBJ databases">
        <title>Tropical sea cucumber genome reveals ecological adaptation and Cuvierian tubules defense mechanism.</title>
        <authorList>
            <person name="Chen T."/>
        </authorList>
    </citation>
    <scope>NUCLEOTIDE SEQUENCE</scope>
    <source>
        <strain evidence="1">Nanhai2018</strain>
        <tissue evidence="1">Muscle</tissue>
    </source>
</reference>